<dbReference type="OrthoDB" id="3226116at2759"/>
<evidence type="ECO:0000313" key="2">
    <source>
        <dbReference type="EMBL" id="EUC56267.1"/>
    </source>
</evidence>
<name>X8J2V9_9AGAM</name>
<accession>X8J2V9</accession>
<protein>
    <submittedName>
        <fullName evidence="2">Uncharacterized protein</fullName>
    </submittedName>
</protein>
<organism evidence="2 3">
    <name type="scientific">Rhizoctonia solani AG-3 Rhs1AP</name>
    <dbReference type="NCBI Taxonomy" id="1086054"/>
    <lineage>
        <taxon>Eukaryota</taxon>
        <taxon>Fungi</taxon>
        <taxon>Dikarya</taxon>
        <taxon>Basidiomycota</taxon>
        <taxon>Agaricomycotina</taxon>
        <taxon>Agaricomycetes</taxon>
        <taxon>Cantharellales</taxon>
        <taxon>Ceratobasidiaceae</taxon>
        <taxon>Rhizoctonia</taxon>
    </lineage>
</organism>
<dbReference type="EMBL" id="JATN01000322">
    <property type="protein sequence ID" value="EUC56267.1"/>
    <property type="molecule type" value="Genomic_DNA"/>
</dbReference>
<dbReference type="Proteomes" id="UP000030108">
    <property type="component" value="Unassembled WGS sequence"/>
</dbReference>
<evidence type="ECO:0000256" key="1">
    <source>
        <dbReference type="SAM" id="MobiDB-lite"/>
    </source>
</evidence>
<feature type="non-terminal residue" evidence="2">
    <location>
        <position position="510"/>
    </location>
</feature>
<evidence type="ECO:0000313" key="3">
    <source>
        <dbReference type="Proteomes" id="UP000030108"/>
    </source>
</evidence>
<dbReference type="AlphaFoldDB" id="X8J2V9"/>
<feature type="compositionally biased region" description="Low complexity" evidence="1">
    <location>
        <begin position="293"/>
        <end position="305"/>
    </location>
</feature>
<proteinExistence type="predicted"/>
<feature type="region of interest" description="Disordered" evidence="1">
    <location>
        <begin position="291"/>
        <end position="314"/>
    </location>
</feature>
<gene>
    <name evidence="2" type="ORF">RSOL_168070</name>
</gene>
<comment type="caution">
    <text evidence="2">The sequence shown here is derived from an EMBL/GenBank/DDBJ whole genome shotgun (WGS) entry which is preliminary data.</text>
</comment>
<reference evidence="3" key="1">
    <citation type="journal article" date="2014" name="Genome Announc.">
        <title>Draft genome sequence of the plant-pathogenic soil fungus Rhizoctonia solani anastomosis group 3 strain Rhs1AP.</title>
        <authorList>
            <person name="Cubeta M.A."/>
            <person name="Thomas E."/>
            <person name="Dean R.A."/>
            <person name="Jabaji S."/>
            <person name="Neate S.M."/>
            <person name="Tavantzis S."/>
            <person name="Toda T."/>
            <person name="Vilgalys R."/>
            <person name="Bharathan N."/>
            <person name="Fedorova-Abrams N."/>
            <person name="Pakala S.B."/>
            <person name="Pakala S.M."/>
            <person name="Zafar N."/>
            <person name="Joardar V."/>
            <person name="Losada L."/>
            <person name="Nierman W.C."/>
        </authorList>
    </citation>
    <scope>NUCLEOTIDE SEQUENCE [LARGE SCALE GENOMIC DNA]</scope>
    <source>
        <strain evidence="3">AG-3</strain>
    </source>
</reference>
<sequence>MAHTNTPITPAGIFYNDQGAFNPLLAHFQQQRLAIRHAQEINLARRLYFGYMRHADTSKQGLYLSPNILERRMTLGVEILQEESPEEPGTMSFYLTSSVCQALSDALAQVCLIIGTFVGYPDWEELECGPDSAPLYEQFVMFNIAYPSEPTNMSHDYMVTKYFTSYDEACDYVVERQVWAMFMISALHCLAMAKGWTEYERLKLPAEYEDHVHIALHLLADCGMNLIGPLAPHTPPIEGHYPVTPLSLSPTPQAHNSDCSMASATPICSFEAQKVTPHVQMLFPWKEETLDQSMHTQSESTSESTVAEEEDKEEDDYESCYSDCYVYLASNTPLGPPTIYPSHRRAFCYSKLHMESRVVYGEDEDAIGDGVGCRLVIQDEGLDDDLMETEEMEGTNEANGKDCQDELEAETEGELVQIRSENLRDGGVLLDPDWSIAIEPTAPHTTCDEIVKRYGASEIVLRTNEWLHESIEAGILPLPIPDHSLCSVGTGNFDTVLFLAKPKESGIRHE</sequence>